<dbReference type="InterPro" id="IPR008278">
    <property type="entry name" value="4-PPantetheinyl_Trfase_dom"/>
</dbReference>
<dbReference type="AlphaFoldDB" id="A0A1C6T106"/>
<dbReference type="GO" id="GO:0008897">
    <property type="term" value="F:holo-[acyl-carrier-protein] synthase activity"/>
    <property type="evidence" value="ECO:0007669"/>
    <property type="project" value="InterPro"/>
</dbReference>
<dbReference type="InterPro" id="IPR050559">
    <property type="entry name" value="P-Pant_transferase_sf"/>
</dbReference>
<dbReference type="Pfam" id="PF01648">
    <property type="entry name" value="ACPS"/>
    <property type="match status" value="1"/>
</dbReference>
<reference evidence="5 6" key="1">
    <citation type="submission" date="2016-06" db="EMBL/GenBank/DDBJ databases">
        <authorList>
            <person name="Kjaerup R.B."/>
            <person name="Dalgaard T.S."/>
            <person name="Juul-Madsen H.R."/>
        </authorList>
    </citation>
    <scope>NUCLEOTIDE SEQUENCE [LARGE SCALE GENOMIC DNA]</scope>
    <source>
        <strain evidence="5 6">DSM 43818</strain>
    </source>
</reference>
<dbReference type="PANTHER" id="PTHR12215:SF10">
    <property type="entry name" value="L-AMINOADIPATE-SEMIALDEHYDE DEHYDROGENASE-PHOSPHOPANTETHEINYL TRANSFERASE"/>
    <property type="match status" value="1"/>
</dbReference>
<dbReference type="OrthoDB" id="190168at2"/>
<dbReference type="GO" id="GO:0000287">
    <property type="term" value="F:magnesium ion binding"/>
    <property type="evidence" value="ECO:0007669"/>
    <property type="project" value="InterPro"/>
</dbReference>
<organism evidence="5 6">
    <name type="scientific">Micromonospora nigra</name>
    <dbReference type="NCBI Taxonomy" id="145857"/>
    <lineage>
        <taxon>Bacteria</taxon>
        <taxon>Bacillati</taxon>
        <taxon>Actinomycetota</taxon>
        <taxon>Actinomycetes</taxon>
        <taxon>Micromonosporales</taxon>
        <taxon>Micromonosporaceae</taxon>
        <taxon>Micromonospora</taxon>
    </lineage>
</organism>
<dbReference type="STRING" id="145857.GA0070616_5121"/>
<evidence type="ECO:0000259" key="4">
    <source>
        <dbReference type="Pfam" id="PF01648"/>
    </source>
</evidence>
<dbReference type="GO" id="GO:0019878">
    <property type="term" value="P:lysine biosynthetic process via aminoadipic acid"/>
    <property type="evidence" value="ECO:0007669"/>
    <property type="project" value="TreeGrafter"/>
</dbReference>
<evidence type="ECO:0000256" key="3">
    <source>
        <dbReference type="SAM" id="MobiDB-lite"/>
    </source>
</evidence>
<evidence type="ECO:0000313" key="6">
    <source>
        <dbReference type="Proteomes" id="UP000199699"/>
    </source>
</evidence>
<name>A0A1C6T106_9ACTN</name>
<feature type="domain" description="4'-phosphopantetheinyl transferase" evidence="4">
    <location>
        <begin position="114"/>
        <end position="179"/>
    </location>
</feature>
<keyword evidence="2 5" id="KW-0808">Transferase</keyword>
<feature type="region of interest" description="Disordered" evidence="3">
    <location>
        <begin position="240"/>
        <end position="274"/>
    </location>
</feature>
<dbReference type="PANTHER" id="PTHR12215">
    <property type="entry name" value="PHOSPHOPANTETHEINE TRANSFERASE"/>
    <property type="match status" value="1"/>
</dbReference>
<dbReference type="Proteomes" id="UP000199699">
    <property type="component" value="Unassembled WGS sequence"/>
</dbReference>
<keyword evidence="6" id="KW-1185">Reference proteome</keyword>
<evidence type="ECO:0000256" key="2">
    <source>
        <dbReference type="ARBA" id="ARBA00022679"/>
    </source>
</evidence>
<dbReference type="EMBL" id="FMHT01000003">
    <property type="protein sequence ID" value="SCL35035.1"/>
    <property type="molecule type" value="Genomic_DNA"/>
</dbReference>
<dbReference type="RefSeq" id="WP_091088320.1">
    <property type="nucleotide sequence ID" value="NZ_FMHT01000003.1"/>
</dbReference>
<proteinExistence type="inferred from homology"/>
<comment type="similarity">
    <text evidence="1">Belongs to the P-Pant transferase superfamily. Gsp/Sfp/HetI/AcpT family.</text>
</comment>
<gene>
    <name evidence="5" type="ORF">GA0070616_5121</name>
</gene>
<dbReference type="SUPFAM" id="SSF56214">
    <property type="entry name" value="4'-phosphopantetheinyl transferase"/>
    <property type="match status" value="2"/>
</dbReference>
<evidence type="ECO:0000313" key="5">
    <source>
        <dbReference type="EMBL" id="SCL35035.1"/>
    </source>
</evidence>
<evidence type="ECO:0000256" key="1">
    <source>
        <dbReference type="ARBA" id="ARBA00010990"/>
    </source>
</evidence>
<dbReference type="Gene3D" id="3.90.470.20">
    <property type="entry name" value="4'-phosphopantetheinyl transferase domain"/>
    <property type="match status" value="1"/>
</dbReference>
<accession>A0A1C6T106</accession>
<dbReference type="GO" id="GO:0005829">
    <property type="term" value="C:cytosol"/>
    <property type="evidence" value="ECO:0007669"/>
    <property type="project" value="TreeGrafter"/>
</dbReference>
<sequence length="274" mass="29674">MHARPDPPPAGADIWHIGLDVDTDTVDVVAALLDADERRRAGDLRDPVAAHRFVVAHGAARTVLARYLGAPGDAVHWARGPNGKPFFEGQWSRWQWSLSRSGGHALLAVRWTGPVGVDLERVRDGPPTVALATRFLPAEEAAAVARHSDPHARSAAYHRLLSRKEACVKASGGRFLEGLRLRVLMPGTVEGTGPLAGQRWLLRDLPAPPGYVAALATTGDRLGRLRLFEWGWPPERWREGAAVLPGQPPGGDRAGPYRSEHVSPVPSRGPRGIR</sequence>
<dbReference type="InterPro" id="IPR037143">
    <property type="entry name" value="4-PPantetheinyl_Trfase_dom_sf"/>
</dbReference>
<protein>
    <submittedName>
        <fullName evidence="5">4'-phosphopantetheinyl transferase</fullName>
    </submittedName>
</protein>